<evidence type="ECO:0000313" key="3">
    <source>
        <dbReference type="Proteomes" id="UP001409585"/>
    </source>
</evidence>
<feature type="compositionally biased region" description="Polar residues" evidence="1">
    <location>
        <begin position="54"/>
        <end position="63"/>
    </location>
</feature>
<comment type="caution">
    <text evidence="2">The sequence shown here is derived from an EMBL/GenBank/DDBJ whole genome shotgun (WGS) entry which is preliminary data.</text>
</comment>
<dbReference type="RefSeq" id="WP_345420151.1">
    <property type="nucleotide sequence ID" value="NZ_BAABLX010000009.1"/>
</dbReference>
<evidence type="ECO:0000313" key="2">
    <source>
        <dbReference type="EMBL" id="GAA4939545.1"/>
    </source>
</evidence>
<gene>
    <name evidence="2" type="ORF">GCM10025791_17200</name>
</gene>
<dbReference type="Proteomes" id="UP001409585">
    <property type="component" value="Unassembled WGS sequence"/>
</dbReference>
<protein>
    <submittedName>
        <fullName evidence="2">Uncharacterized protein</fullName>
    </submittedName>
</protein>
<keyword evidence="3" id="KW-1185">Reference proteome</keyword>
<dbReference type="EMBL" id="BAABLX010000009">
    <property type="protein sequence ID" value="GAA4939545.1"/>
    <property type="molecule type" value="Genomic_DNA"/>
</dbReference>
<accession>A0AAV3U2C6</accession>
<feature type="region of interest" description="Disordered" evidence="1">
    <location>
        <begin position="53"/>
        <end position="72"/>
    </location>
</feature>
<reference evidence="3" key="1">
    <citation type="journal article" date="2019" name="Int. J. Syst. Evol. Microbiol.">
        <title>The Global Catalogue of Microorganisms (GCM) 10K type strain sequencing project: providing services to taxonomists for standard genome sequencing and annotation.</title>
        <authorList>
            <consortium name="The Broad Institute Genomics Platform"/>
            <consortium name="The Broad Institute Genome Sequencing Center for Infectious Disease"/>
            <person name="Wu L."/>
            <person name="Ma J."/>
        </authorList>
    </citation>
    <scope>NUCLEOTIDE SEQUENCE [LARGE SCALE GENOMIC DNA]</scope>
    <source>
        <strain evidence="3">JCM 19134</strain>
    </source>
</reference>
<evidence type="ECO:0000256" key="1">
    <source>
        <dbReference type="SAM" id="MobiDB-lite"/>
    </source>
</evidence>
<proteinExistence type="predicted"/>
<name>A0AAV3U2C6_9ALTE</name>
<organism evidence="2 3">
    <name type="scientific">Halioxenophilus aromaticivorans</name>
    <dbReference type="NCBI Taxonomy" id="1306992"/>
    <lineage>
        <taxon>Bacteria</taxon>
        <taxon>Pseudomonadati</taxon>
        <taxon>Pseudomonadota</taxon>
        <taxon>Gammaproteobacteria</taxon>
        <taxon>Alteromonadales</taxon>
        <taxon>Alteromonadaceae</taxon>
        <taxon>Halioxenophilus</taxon>
    </lineage>
</organism>
<dbReference type="AlphaFoldDB" id="A0AAV3U2C6"/>
<sequence length="72" mass="7386">MVEYSNGEDSGIILTQFIAVVGIVAGPGKHVVCGNPVLSAVLTFHSSPMRAPSTVASIPTGNVSPHGEQREA</sequence>